<reference evidence="2 3" key="1">
    <citation type="journal article" date="2021" name="Nat. Plants">
        <title>The Taxus genome provides insights into paclitaxel biosynthesis.</title>
        <authorList>
            <person name="Xiong X."/>
            <person name="Gou J."/>
            <person name="Liao Q."/>
            <person name="Li Y."/>
            <person name="Zhou Q."/>
            <person name="Bi G."/>
            <person name="Li C."/>
            <person name="Du R."/>
            <person name="Wang X."/>
            <person name="Sun T."/>
            <person name="Guo L."/>
            <person name="Liang H."/>
            <person name="Lu P."/>
            <person name="Wu Y."/>
            <person name="Zhang Z."/>
            <person name="Ro D.K."/>
            <person name="Shang Y."/>
            <person name="Huang S."/>
            <person name="Yan J."/>
        </authorList>
    </citation>
    <scope>NUCLEOTIDE SEQUENCE [LARGE SCALE GENOMIC DNA]</scope>
    <source>
        <strain evidence="2">Ta-2019</strain>
    </source>
</reference>
<dbReference type="PANTHER" id="PTHR36352">
    <property type="entry name" value="EXPRESSED PROTEIN"/>
    <property type="match status" value="1"/>
</dbReference>
<name>A0AA38FNW9_TAXCH</name>
<dbReference type="GO" id="GO:0009535">
    <property type="term" value="C:chloroplast thylakoid membrane"/>
    <property type="evidence" value="ECO:0007669"/>
    <property type="project" value="TreeGrafter"/>
</dbReference>
<accession>A0AA38FNW9</accession>
<gene>
    <name evidence="2" type="ORF">KI387_035646</name>
</gene>
<protein>
    <recommendedName>
        <fullName evidence="1">DUF7148 domain-containing protein</fullName>
    </recommendedName>
</protein>
<dbReference type="Proteomes" id="UP000824469">
    <property type="component" value="Unassembled WGS sequence"/>
</dbReference>
<dbReference type="AlphaFoldDB" id="A0AA38FNW9"/>
<dbReference type="GO" id="GO:0009570">
    <property type="term" value="C:chloroplast stroma"/>
    <property type="evidence" value="ECO:0007669"/>
    <property type="project" value="TreeGrafter"/>
</dbReference>
<keyword evidence="3" id="KW-1185">Reference proteome</keyword>
<evidence type="ECO:0000313" key="2">
    <source>
        <dbReference type="EMBL" id="KAH9307735.1"/>
    </source>
</evidence>
<feature type="domain" description="DUF7148" evidence="1">
    <location>
        <begin position="87"/>
        <end position="205"/>
    </location>
</feature>
<dbReference type="EMBL" id="JAHRHJ020000007">
    <property type="protein sequence ID" value="KAH9307735.1"/>
    <property type="molecule type" value="Genomic_DNA"/>
</dbReference>
<dbReference type="InterPro" id="IPR055572">
    <property type="entry name" value="DUF7148"/>
</dbReference>
<evidence type="ECO:0000313" key="3">
    <source>
        <dbReference type="Proteomes" id="UP000824469"/>
    </source>
</evidence>
<dbReference type="Pfam" id="PF23650">
    <property type="entry name" value="DUF7148"/>
    <property type="match status" value="1"/>
</dbReference>
<dbReference type="OMA" id="MCSAGPL"/>
<comment type="caution">
    <text evidence="2">The sequence shown here is derived from an EMBL/GenBank/DDBJ whole genome shotgun (WGS) entry which is preliminary data.</text>
</comment>
<proteinExistence type="predicted"/>
<dbReference type="PANTHER" id="PTHR36352:SF1">
    <property type="entry name" value="EXPRESSED PROTEIN"/>
    <property type="match status" value="1"/>
</dbReference>
<organism evidence="2 3">
    <name type="scientific">Taxus chinensis</name>
    <name type="common">Chinese yew</name>
    <name type="synonym">Taxus wallichiana var. chinensis</name>
    <dbReference type="NCBI Taxonomy" id="29808"/>
    <lineage>
        <taxon>Eukaryota</taxon>
        <taxon>Viridiplantae</taxon>
        <taxon>Streptophyta</taxon>
        <taxon>Embryophyta</taxon>
        <taxon>Tracheophyta</taxon>
        <taxon>Spermatophyta</taxon>
        <taxon>Pinopsida</taxon>
        <taxon>Pinidae</taxon>
        <taxon>Conifers II</taxon>
        <taxon>Cupressales</taxon>
        <taxon>Taxaceae</taxon>
        <taxon>Taxus</taxon>
    </lineage>
</organism>
<sequence>MASALSLKWRNMCWAPVHSTVVADSPYSSMKSTGLLGKTELKVGFGGFFSLSNSAVKKKASHDLHRSVWILSAASKEGGIVKTDQFEEPISLGTMKLPPNVNLKKMETLLFQWGNSLTQGANLPLPAPLKVDKVKGGVRLGFVTINEGKVEDLVHIDCLVFPATEGSSAMFRALRDGRLKNETPPGEAAIMQRLLPALRKSIDLASS</sequence>
<evidence type="ECO:0000259" key="1">
    <source>
        <dbReference type="Pfam" id="PF23650"/>
    </source>
</evidence>